<keyword evidence="4" id="KW-1185">Reference proteome</keyword>
<dbReference type="Gene3D" id="2.60.120.260">
    <property type="entry name" value="Galactose-binding domain-like"/>
    <property type="match status" value="1"/>
</dbReference>
<dbReference type="Gene3D" id="3.40.50.1820">
    <property type="entry name" value="alpha/beta hydrolase"/>
    <property type="match status" value="1"/>
</dbReference>
<dbReference type="Pfam" id="PF08530">
    <property type="entry name" value="PepX_C"/>
    <property type="match status" value="1"/>
</dbReference>
<dbReference type="InterPro" id="IPR005674">
    <property type="entry name" value="CocE/Ser_esterase"/>
</dbReference>
<proteinExistence type="predicted"/>
<dbReference type="EMBL" id="JAGSOH010000003">
    <property type="protein sequence ID" value="MBR7825086.1"/>
    <property type="molecule type" value="Genomic_DNA"/>
</dbReference>
<sequence length="588" mass="64883">MIKHTRPDGPFRIDVVGDMTVEWDVPIAVDDGNVLRADVFRPTAPGNYPVILTYGPYGKGKPFQVYQAESYRTMVAMHPDITEGTSEAFQVFELVDPDKWVPDGYALVRVDSRGSGRSPGFLDPLSEREIRDMYECIEWAGTQPWSNGKVGLNGISYFAMNAWQVATLQPPHLAALVAWEGAADWYRDVIYHGGIYTTFERFWYGAIAGGAQHGLGERGGRNPITGQLVCGDETLTAEQLAANRVDLVAVDRSHPLIDDYHRARTRDLSRITAAVLSAGNWGGLGLHLRGNTRGFELAGSAEKWLAMHDETHFSLFYAQYGLDLQKRFLGHFLKGEDTGWDKQPRVHLRTRHPDGRVGEHASSDWPLPETRWTKLYLDAADGSMSPAPSTGRASTSYTGKQGRAWFAYLLPEDLDVAGPVAARLYIESSTPDADLFLVLRAFRPDGSEITFLGANDPHVPISQGWLRASHRALDPEQSRPFLPVHPHDRAEPLEPGTIYAVDVEILPTSLNLPAGYTLALDVQAHDYVHPPAVEAAAAHPDLRVAFTGSGPFLHNDPSTRPDDVYAGTLTLHTGPDHRSHLIIPVIPD</sequence>
<organism evidence="3 4">
    <name type="scientific">Actinospica acidithermotolerans</name>
    <dbReference type="NCBI Taxonomy" id="2828514"/>
    <lineage>
        <taxon>Bacteria</taxon>
        <taxon>Bacillati</taxon>
        <taxon>Actinomycetota</taxon>
        <taxon>Actinomycetes</taxon>
        <taxon>Catenulisporales</taxon>
        <taxon>Actinospicaceae</taxon>
        <taxon>Actinospica</taxon>
    </lineage>
</organism>
<dbReference type="InterPro" id="IPR008979">
    <property type="entry name" value="Galactose-bd-like_sf"/>
</dbReference>
<dbReference type="Pfam" id="PF02129">
    <property type="entry name" value="Peptidase_S15"/>
    <property type="match status" value="1"/>
</dbReference>
<dbReference type="InterPro" id="IPR000383">
    <property type="entry name" value="Xaa-Pro-like_dom"/>
</dbReference>
<gene>
    <name evidence="3" type="ORF">KDK95_02120</name>
</gene>
<dbReference type="RefSeq" id="WP_212516245.1">
    <property type="nucleotide sequence ID" value="NZ_JAGSOH010000003.1"/>
</dbReference>
<dbReference type="GO" id="GO:0008239">
    <property type="term" value="F:dipeptidyl-peptidase activity"/>
    <property type="evidence" value="ECO:0007669"/>
    <property type="project" value="InterPro"/>
</dbReference>
<dbReference type="NCBIfam" id="TIGR00976">
    <property type="entry name" value="CocE_NonD"/>
    <property type="match status" value="1"/>
</dbReference>
<evidence type="ECO:0000259" key="2">
    <source>
        <dbReference type="SMART" id="SM00939"/>
    </source>
</evidence>
<dbReference type="SMART" id="SM00939">
    <property type="entry name" value="PepX_C"/>
    <property type="match status" value="1"/>
</dbReference>
<evidence type="ECO:0000313" key="3">
    <source>
        <dbReference type="EMBL" id="MBR7825086.1"/>
    </source>
</evidence>
<accession>A0A941IIT6</accession>
<dbReference type="AlphaFoldDB" id="A0A941IIT6"/>
<keyword evidence="1 3" id="KW-0378">Hydrolase</keyword>
<evidence type="ECO:0000313" key="4">
    <source>
        <dbReference type="Proteomes" id="UP000676325"/>
    </source>
</evidence>
<name>A0A941IIT6_9ACTN</name>
<dbReference type="InterPro" id="IPR050585">
    <property type="entry name" value="Xaa-Pro_dipeptidyl-ppase/CocE"/>
</dbReference>
<evidence type="ECO:0000256" key="1">
    <source>
        <dbReference type="ARBA" id="ARBA00022801"/>
    </source>
</evidence>
<dbReference type="Proteomes" id="UP000676325">
    <property type="component" value="Unassembled WGS sequence"/>
</dbReference>
<dbReference type="PANTHER" id="PTHR43056">
    <property type="entry name" value="PEPTIDASE S9 PROLYL OLIGOPEPTIDASE"/>
    <property type="match status" value="1"/>
</dbReference>
<dbReference type="Gene3D" id="1.10.3020.20">
    <property type="match status" value="1"/>
</dbReference>
<feature type="domain" description="Xaa-Pro dipeptidyl-peptidase C-terminal" evidence="2">
    <location>
        <begin position="326"/>
        <end position="582"/>
    </location>
</feature>
<protein>
    <submittedName>
        <fullName evidence="3">CocE/NonD family hydrolase</fullName>
    </submittedName>
</protein>
<dbReference type="PANTHER" id="PTHR43056:SF10">
    <property type="entry name" value="COCE_NOND FAMILY, PUTATIVE (AFU_ORTHOLOGUE AFUA_7G00600)-RELATED"/>
    <property type="match status" value="1"/>
</dbReference>
<dbReference type="InterPro" id="IPR029058">
    <property type="entry name" value="AB_hydrolase_fold"/>
</dbReference>
<dbReference type="SUPFAM" id="SSF53474">
    <property type="entry name" value="alpha/beta-Hydrolases"/>
    <property type="match status" value="1"/>
</dbReference>
<dbReference type="InterPro" id="IPR013736">
    <property type="entry name" value="Xaa-Pro_dipept_C"/>
</dbReference>
<comment type="caution">
    <text evidence="3">The sequence shown here is derived from an EMBL/GenBank/DDBJ whole genome shotgun (WGS) entry which is preliminary data.</text>
</comment>
<dbReference type="SUPFAM" id="SSF49785">
    <property type="entry name" value="Galactose-binding domain-like"/>
    <property type="match status" value="1"/>
</dbReference>
<reference evidence="3" key="1">
    <citation type="submission" date="2021-04" db="EMBL/GenBank/DDBJ databases">
        <title>Genome based classification of Actinospica acidithermotolerans sp. nov., an actinobacterium isolated from an Indonesian hot spring.</title>
        <authorList>
            <person name="Kusuma A.B."/>
            <person name="Putra K.E."/>
            <person name="Nafisah S."/>
            <person name="Loh J."/>
            <person name="Nouioui I."/>
            <person name="Goodfellow M."/>
        </authorList>
    </citation>
    <scope>NUCLEOTIDE SEQUENCE</scope>
    <source>
        <strain evidence="3">MGRD01-02</strain>
    </source>
</reference>